<organism evidence="1 2">
    <name type="scientific">Streptomyces xanthochromogenes</name>
    <dbReference type="NCBI Taxonomy" id="67384"/>
    <lineage>
        <taxon>Bacteria</taxon>
        <taxon>Bacillati</taxon>
        <taxon>Actinomycetota</taxon>
        <taxon>Actinomycetes</taxon>
        <taxon>Kitasatosporales</taxon>
        <taxon>Streptomycetaceae</taxon>
        <taxon>Streptomyces</taxon>
    </lineage>
</organism>
<dbReference type="RefSeq" id="WP_229892180.1">
    <property type="nucleotide sequence ID" value="NZ_BMUU01000001.1"/>
</dbReference>
<dbReference type="GeneID" id="96288984"/>
<dbReference type="EMBL" id="BMUU01000001">
    <property type="protein sequence ID" value="GGY18971.1"/>
    <property type="molecule type" value="Genomic_DNA"/>
</dbReference>
<sequence>MFRPQSRPTVPVPPSTSAVARSTARRARTAGAALVLPVALLALQIGAGSAQAHTPGTATDAPAVEAGAGAGAGALAHTVPAPLEATVTEGQVKEVAPGGVLTYPSVTSCLTITVRLRDGGLVGAHASLFQVPGELRSDAILPALKARIDGRPVSAVEVRGAVGAWHPSYFTRAIESYGDTDPVPVPTSPDAEGIARAVADGLGLARPLVTVQDVPDGDQVIS</sequence>
<gene>
    <name evidence="1" type="ORF">GCM10010326_09750</name>
</gene>
<evidence type="ECO:0000313" key="1">
    <source>
        <dbReference type="EMBL" id="GGY18971.1"/>
    </source>
</evidence>
<reference evidence="2" key="1">
    <citation type="journal article" date="2019" name="Int. J. Syst. Evol. Microbiol.">
        <title>The Global Catalogue of Microorganisms (GCM) 10K type strain sequencing project: providing services to taxonomists for standard genome sequencing and annotation.</title>
        <authorList>
            <consortium name="The Broad Institute Genomics Platform"/>
            <consortium name="The Broad Institute Genome Sequencing Center for Infectious Disease"/>
            <person name="Wu L."/>
            <person name="Ma J."/>
        </authorList>
    </citation>
    <scope>NUCLEOTIDE SEQUENCE [LARGE SCALE GENOMIC DNA]</scope>
    <source>
        <strain evidence="2">JCM 4594</strain>
    </source>
</reference>
<evidence type="ECO:0000313" key="2">
    <source>
        <dbReference type="Proteomes" id="UP000600946"/>
    </source>
</evidence>
<comment type="caution">
    <text evidence="1">The sequence shown here is derived from an EMBL/GenBank/DDBJ whole genome shotgun (WGS) entry which is preliminary data.</text>
</comment>
<dbReference type="Proteomes" id="UP000600946">
    <property type="component" value="Unassembled WGS sequence"/>
</dbReference>
<accession>A0ABQ2ZPH3</accession>
<name>A0ABQ2ZPH3_9ACTN</name>
<protein>
    <submittedName>
        <fullName evidence="1">Uncharacterized protein</fullName>
    </submittedName>
</protein>
<keyword evidence="2" id="KW-1185">Reference proteome</keyword>
<proteinExistence type="predicted"/>